<dbReference type="Pfam" id="PF00176">
    <property type="entry name" value="SNF2-rel_dom"/>
    <property type="match status" value="1"/>
</dbReference>
<evidence type="ECO:0000259" key="4">
    <source>
        <dbReference type="PROSITE" id="PS50966"/>
    </source>
</evidence>
<dbReference type="InterPro" id="IPR001650">
    <property type="entry name" value="Helicase_C-like"/>
</dbReference>
<keyword evidence="2 7" id="KW-0347">Helicase</keyword>
<dbReference type="SUPFAM" id="SSF52540">
    <property type="entry name" value="P-loop containing nucleoside triphosphate hydrolases"/>
    <property type="match status" value="2"/>
</dbReference>
<keyword evidence="1" id="KW-0378">Hydrolase</keyword>
<evidence type="ECO:0000313" key="8">
    <source>
        <dbReference type="Proteomes" id="UP001501337"/>
    </source>
</evidence>
<proteinExistence type="predicted"/>
<dbReference type="PROSITE" id="PS51192">
    <property type="entry name" value="HELICASE_ATP_BIND_1"/>
    <property type="match status" value="1"/>
</dbReference>
<feature type="domain" description="Helicase ATP-binding" evidence="5">
    <location>
        <begin position="459"/>
        <end position="619"/>
    </location>
</feature>
<comment type="caution">
    <text evidence="7">The sequence shown here is derived from an EMBL/GenBank/DDBJ whole genome shotgun (WGS) entry which is preliminary data.</text>
</comment>
<dbReference type="SMART" id="SM00487">
    <property type="entry name" value="DEXDc"/>
    <property type="match status" value="1"/>
</dbReference>
<dbReference type="PROSITE" id="PS51194">
    <property type="entry name" value="HELICASE_CTER"/>
    <property type="match status" value="1"/>
</dbReference>
<dbReference type="Pfam" id="PF00271">
    <property type="entry name" value="Helicase_C"/>
    <property type="match status" value="1"/>
</dbReference>
<dbReference type="InterPro" id="IPR038718">
    <property type="entry name" value="SNF2-like_sf"/>
</dbReference>
<keyword evidence="2 7" id="KW-0067">ATP-binding</keyword>
<dbReference type="CDD" id="cd18012">
    <property type="entry name" value="DEXQc_arch_SWI2_SNF2"/>
    <property type="match status" value="1"/>
</dbReference>
<dbReference type="InterPro" id="IPR007527">
    <property type="entry name" value="Znf_SWIM"/>
</dbReference>
<evidence type="ECO:0000259" key="5">
    <source>
        <dbReference type="PROSITE" id="PS51192"/>
    </source>
</evidence>
<name>A0ABP7NT23_9GAMM</name>
<dbReference type="Gene3D" id="3.40.50.300">
    <property type="entry name" value="P-loop containing nucleotide triphosphate hydrolases"/>
    <property type="match status" value="1"/>
</dbReference>
<dbReference type="CDD" id="cd18793">
    <property type="entry name" value="SF2_C_SNF"/>
    <property type="match status" value="1"/>
</dbReference>
<dbReference type="GO" id="GO:0004386">
    <property type="term" value="F:helicase activity"/>
    <property type="evidence" value="ECO:0007669"/>
    <property type="project" value="UniProtKB-KW"/>
</dbReference>
<evidence type="ECO:0000313" key="7">
    <source>
        <dbReference type="EMBL" id="GAA3952771.1"/>
    </source>
</evidence>
<evidence type="ECO:0000256" key="1">
    <source>
        <dbReference type="ARBA" id="ARBA00022801"/>
    </source>
</evidence>
<dbReference type="PROSITE" id="PS50966">
    <property type="entry name" value="ZF_SWIM"/>
    <property type="match status" value="1"/>
</dbReference>
<evidence type="ECO:0000256" key="2">
    <source>
        <dbReference type="ARBA" id="ARBA00022806"/>
    </source>
</evidence>
<keyword evidence="3" id="KW-0479">Metal-binding</keyword>
<sequence>MNTTIDNFLTSFDKKTLDKGRDLFRRGKVLDVHVQDDGELQGLVQGSTREPYRQTVFVNNPATNPRGKNRVMGLCSCPVHRDCKHVTAVVFEYFAQQAEAITAEPANITPVKATEAKPSQRPTRRIEAEPQPLLRFGKGRYQAHRSGRVRTLLQQQKQLLKDAGEPVNALLESEQFCYVLPGFRYEDVTVDTLPEDIDAERVEQTLVVDGECLAIVRNVEAEQAWLDELHWVGLRPLLSAEASTTDDDLAHGLVFDLVHQDQPWIELMTKVVPRWETEGWEVRYNDDFPFANIVVPEEDVTWFNDLSPAEDGSLFLGIGIEIDGRQYELLPCLLRLMNEYTPASLAQLPEGGALPVVVEDGTKLYLPVSRIRTLISTLYELFDTQPKNSDIESGVRIQQADMALLDELEMESRHHESVVRLCRMIDQLSRPALADEVELPDSFKATLRGYQSEGVRWLQLLRRAEAGGILADDMGLGKTIQTLAHLCVEQAEGRLSRPALLVVPTSLITNWRAEAAKFAPTLRLLVLHGPDRHLDFSAIDQHDLIITTYPLVIRDAEVLMSRKWSQLILDEAQNIKNPLSKVTQLLCRFTASQRLCLTGTPLENHLGELWSQFHFLNPGLLRERTHFNRHFRKPIEQHGDARRQRALHARIAPFMLRRTKAEVATELPPKTIMIKRAVFKTKQRDLYETVRVTMEKKVRRLVASKGLKRSQIEVLDALLKLRQICCDPALLKLPAAQQINESAKLELLLTLLPELLEEGRRVLIFSQFTSMLSRIESALQTAAIDYVKLTGATRDRATPLQRFQNEEVPVFLISLKAGGTGLNLTAADTVIHYDPWWNPAVEDQATDRAYRIGQDKPVFVYRLIVEDSVEEKMLGLQERKRALAESVYDSAGGMSYGFDESDLAELFS</sequence>
<evidence type="ECO:0000256" key="3">
    <source>
        <dbReference type="PROSITE-ProRule" id="PRU00325"/>
    </source>
</evidence>
<dbReference type="RefSeq" id="WP_344803884.1">
    <property type="nucleotide sequence ID" value="NZ_BAABBO010000002.1"/>
</dbReference>
<dbReference type="Gene3D" id="3.40.50.10810">
    <property type="entry name" value="Tandem AAA-ATPase domain"/>
    <property type="match status" value="1"/>
</dbReference>
<organism evidence="7 8">
    <name type="scientific">Allohahella marinimesophila</name>
    <dbReference type="NCBI Taxonomy" id="1054972"/>
    <lineage>
        <taxon>Bacteria</taxon>
        <taxon>Pseudomonadati</taxon>
        <taxon>Pseudomonadota</taxon>
        <taxon>Gammaproteobacteria</taxon>
        <taxon>Oceanospirillales</taxon>
        <taxon>Hahellaceae</taxon>
        <taxon>Allohahella</taxon>
    </lineage>
</organism>
<gene>
    <name evidence="7" type="ORF">GCM10022278_09650</name>
</gene>
<dbReference type="Proteomes" id="UP001501337">
    <property type="component" value="Unassembled WGS sequence"/>
</dbReference>
<accession>A0ABP7NT23</accession>
<evidence type="ECO:0000259" key="6">
    <source>
        <dbReference type="PROSITE" id="PS51194"/>
    </source>
</evidence>
<dbReference type="InterPro" id="IPR049730">
    <property type="entry name" value="SNF2/RAD54-like_C"/>
</dbReference>
<keyword evidence="2 7" id="KW-0547">Nucleotide-binding</keyword>
<dbReference type="PANTHER" id="PTHR10799">
    <property type="entry name" value="SNF2/RAD54 HELICASE FAMILY"/>
    <property type="match status" value="1"/>
</dbReference>
<keyword evidence="8" id="KW-1185">Reference proteome</keyword>
<dbReference type="InterPro" id="IPR027417">
    <property type="entry name" value="P-loop_NTPase"/>
</dbReference>
<dbReference type="EMBL" id="BAABBO010000002">
    <property type="protein sequence ID" value="GAA3952771.1"/>
    <property type="molecule type" value="Genomic_DNA"/>
</dbReference>
<protein>
    <submittedName>
        <fullName evidence="7">DEAD/DEAH box helicase</fullName>
    </submittedName>
</protein>
<keyword evidence="3" id="KW-0863">Zinc-finger</keyword>
<reference evidence="8" key="1">
    <citation type="journal article" date="2019" name="Int. J. Syst. Evol. Microbiol.">
        <title>The Global Catalogue of Microorganisms (GCM) 10K type strain sequencing project: providing services to taxonomists for standard genome sequencing and annotation.</title>
        <authorList>
            <consortium name="The Broad Institute Genomics Platform"/>
            <consortium name="The Broad Institute Genome Sequencing Center for Infectious Disease"/>
            <person name="Wu L."/>
            <person name="Ma J."/>
        </authorList>
    </citation>
    <scope>NUCLEOTIDE SEQUENCE [LARGE SCALE GENOMIC DNA]</scope>
    <source>
        <strain evidence="8">JCM 17555</strain>
    </source>
</reference>
<dbReference type="InterPro" id="IPR000330">
    <property type="entry name" value="SNF2_N"/>
</dbReference>
<dbReference type="InterPro" id="IPR014001">
    <property type="entry name" value="Helicase_ATP-bd"/>
</dbReference>
<keyword evidence="3" id="KW-0862">Zinc</keyword>
<feature type="domain" description="SWIM-type" evidence="4">
    <location>
        <begin position="52"/>
        <end position="94"/>
    </location>
</feature>
<feature type="domain" description="Helicase C-terminal" evidence="6">
    <location>
        <begin position="747"/>
        <end position="895"/>
    </location>
</feature>
<dbReference type="SMART" id="SM00490">
    <property type="entry name" value="HELICc"/>
    <property type="match status" value="1"/>
</dbReference>